<gene>
    <name evidence="2" type="ORF">GTW51_01170</name>
</gene>
<accession>A0A6L9MBT8</accession>
<protein>
    <submittedName>
        <fullName evidence="2">MarR family transcriptional regulator</fullName>
    </submittedName>
</protein>
<sequence length="150" mass="16397">MTATGDSDRSLFLSSRLIRAATALGRVTSQVHKGQHGLTLPEFSVLMILGGEDGAQTSSYIVETTAMDKTKVSRAVSSLDRRKWLQRTRATSDRRFEYLALTPAGRAAYAQLVPKVETAENTVLKNLTKEEISGLERGLAGLDRAFGERP</sequence>
<dbReference type="InterPro" id="IPR039422">
    <property type="entry name" value="MarR/SlyA-like"/>
</dbReference>
<reference evidence="2 3" key="1">
    <citation type="submission" date="2020-01" db="EMBL/GenBank/DDBJ databases">
        <title>Genomes of bacteria type strains.</title>
        <authorList>
            <person name="Chen J."/>
            <person name="Zhu S."/>
            <person name="Chen J."/>
        </authorList>
    </citation>
    <scope>NUCLEOTIDE SEQUENCE [LARGE SCALE GENOMIC DNA]</scope>
    <source>
        <strain evidence="2 3">KCTC 52919</strain>
    </source>
</reference>
<keyword evidence="3" id="KW-1185">Reference proteome</keyword>
<organism evidence="2 3">
    <name type="scientific">Aurantimonas aggregata</name>
    <dbReference type="NCBI Taxonomy" id="2047720"/>
    <lineage>
        <taxon>Bacteria</taxon>
        <taxon>Pseudomonadati</taxon>
        <taxon>Pseudomonadota</taxon>
        <taxon>Alphaproteobacteria</taxon>
        <taxon>Hyphomicrobiales</taxon>
        <taxon>Aurantimonadaceae</taxon>
        <taxon>Aurantimonas</taxon>
    </lineage>
</organism>
<name>A0A6L9MBT8_9HYPH</name>
<dbReference type="EMBL" id="JAAAMJ010000001">
    <property type="protein sequence ID" value="NDV85304.1"/>
    <property type="molecule type" value="Genomic_DNA"/>
</dbReference>
<proteinExistence type="predicted"/>
<dbReference type="Proteomes" id="UP000476332">
    <property type="component" value="Unassembled WGS sequence"/>
</dbReference>
<dbReference type="RefSeq" id="WP_163042047.1">
    <property type="nucleotide sequence ID" value="NZ_JAAAMJ010000001.1"/>
</dbReference>
<dbReference type="InterPro" id="IPR036388">
    <property type="entry name" value="WH-like_DNA-bd_sf"/>
</dbReference>
<dbReference type="GO" id="GO:0006950">
    <property type="term" value="P:response to stress"/>
    <property type="evidence" value="ECO:0007669"/>
    <property type="project" value="TreeGrafter"/>
</dbReference>
<comment type="caution">
    <text evidence="2">The sequence shown here is derived from an EMBL/GenBank/DDBJ whole genome shotgun (WGS) entry which is preliminary data.</text>
</comment>
<evidence type="ECO:0000313" key="3">
    <source>
        <dbReference type="Proteomes" id="UP000476332"/>
    </source>
</evidence>
<feature type="domain" description="HTH marR-type" evidence="1">
    <location>
        <begin position="10"/>
        <end position="144"/>
    </location>
</feature>
<dbReference type="PROSITE" id="PS50995">
    <property type="entry name" value="HTH_MARR_2"/>
    <property type="match status" value="1"/>
</dbReference>
<dbReference type="Pfam" id="PF12802">
    <property type="entry name" value="MarR_2"/>
    <property type="match status" value="1"/>
</dbReference>
<dbReference type="GO" id="GO:0003700">
    <property type="term" value="F:DNA-binding transcription factor activity"/>
    <property type="evidence" value="ECO:0007669"/>
    <property type="project" value="InterPro"/>
</dbReference>
<dbReference type="PANTHER" id="PTHR33164">
    <property type="entry name" value="TRANSCRIPTIONAL REGULATOR, MARR FAMILY"/>
    <property type="match status" value="1"/>
</dbReference>
<evidence type="ECO:0000259" key="1">
    <source>
        <dbReference type="PROSITE" id="PS50995"/>
    </source>
</evidence>
<dbReference type="PANTHER" id="PTHR33164:SF43">
    <property type="entry name" value="HTH-TYPE TRANSCRIPTIONAL REPRESSOR YETL"/>
    <property type="match status" value="1"/>
</dbReference>
<evidence type="ECO:0000313" key="2">
    <source>
        <dbReference type="EMBL" id="NDV85304.1"/>
    </source>
</evidence>
<dbReference type="SUPFAM" id="SSF46785">
    <property type="entry name" value="Winged helix' DNA-binding domain"/>
    <property type="match status" value="1"/>
</dbReference>
<dbReference type="AlphaFoldDB" id="A0A6L9MBT8"/>
<dbReference type="InterPro" id="IPR000835">
    <property type="entry name" value="HTH_MarR-typ"/>
</dbReference>
<dbReference type="SMART" id="SM00347">
    <property type="entry name" value="HTH_MARR"/>
    <property type="match status" value="1"/>
</dbReference>
<dbReference type="InterPro" id="IPR036390">
    <property type="entry name" value="WH_DNA-bd_sf"/>
</dbReference>
<dbReference type="PRINTS" id="PR00598">
    <property type="entry name" value="HTHMARR"/>
</dbReference>
<dbReference type="Gene3D" id="1.10.10.10">
    <property type="entry name" value="Winged helix-like DNA-binding domain superfamily/Winged helix DNA-binding domain"/>
    <property type="match status" value="1"/>
</dbReference>